<evidence type="ECO:0000313" key="2">
    <source>
        <dbReference type="Proteomes" id="UP001386955"/>
    </source>
</evidence>
<gene>
    <name evidence="1" type="ORF">VNO78_27792</name>
</gene>
<keyword evidence="2" id="KW-1185">Reference proteome</keyword>
<comment type="caution">
    <text evidence="1">The sequence shown here is derived from an EMBL/GenBank/DDBJ whole genome shotgun (WGS) entry which is preliminary data.</text>
</comment>
<evidence type="ECO:0000313" key="1">
    <source>
        <dbReference type="EMBL" id="KAK7387203.1"/>
    </source>
</evidence>
<dbReference type="Proteomes" id="UP001386955">
    <property type="component" value="Unassembled WGS sequence"/>
</dbReference>
<accession>A0AAN9S125</accession>
<dbReference type="EMBL" id="JAYMYS010000007">
    <property type="protein sequence ID" value="KAK7387203.1"/>
    <property type="molecule type" value="Genomic_DNA"/>
</dbReference>
<dbReference type="AlphaFoldDB" id="A0AAN9S125"/>
<sequence length="120" mass="13789">MFVQLPPLTSTSRDTYYVQEAIYMVQEGTPKRQLDLLDPRQSPLTFGPYFCMSFWAIYQLKLSLASYTHEIVHTPIKISSSLRLGPGNSNFNESKHTGALREQHKGHGSQEMKMEIRVRV</sequence>
<reference evidence="1 2" key="1">
    <citation type="submission" date="2024-01" db="EMBL/GenBank/DDBJ databases">
        <title>The genomes of 5 underutilized Papilionoideae crops provide insights into root nodulation and disease resistanc.</title>
        <authorList>
            <person name="Jiang F."/>
        </authorList>
    </citation>
    <scope>NUCLEOTIDE SEQUENCE [LARGE SCALE GENOMIC DNA]</scope>
    <source>
        <strain evidence="1">DUOXIRENSHENG_FW03</strain>
        <tissue evidence="1">Leaves</tissue>
    </source>
</reference>
<organism evidence="1 2">
    <name type="scientific">Psophocarpus tetragonolobus</name>
    <name type="common">Winged bean</name>
    <name type="synonym">Dolichos tetragonolobus</name>
    <dbReference type="NCBI Taxonomy" id="3891"/>
    <lineage>
        <taxon>Eukaryota</taxon>
        <taxon>Viridiplantae</taxon>
        <taxon>Streptophyta</taxon>
        <taxon>Embryophyta</taxon>
        <taxon>Tracheophyta</taxon>
        <taxon>Spermatophyta</taxon>
        <taxon>Magnoliopsida</taxon>
        <taxon>eudicotyledons</taxon>
        <taxon>Gunneridae</taxon>
        <taxon>Pentapetalae</taxon>
        <taxon>rosids</taxon>
        <taxon>fabids</taxon>
        <taxon>Fabales</taxon>
        <taxon>Fabaceae</taxon>
        <taxon>Papilionoideae</taxon>
        <taxon>50 kb inversion clade</taxon>
        <taxon>NPAAA clade</taxon>
        <taxon>indigoferoid/millettioid clade</taxon>
        <taxon>Phaseoleae</taxon>
        <taxon>Psophocarpus</taxon>
    </lineage>
</organism>
<proteinExistence type="predicted"/>
<name>A0AAN9S125_PSOTE</name>
<protein>
    <submittedName>
        <fullName evidence="1">Uncharacterized protein</fullName>
    </submittedName>
</protein>